<evidence type="ECO:0000313" key="1">
    <source>
        <dbReference type="EMBL" id="KAI0090002.1"/>
    </source>
</evidence>
<evidence type="ECO:0000313" key="2">
    <source>
        <dbReference type="Proteomes" id="UP001055072"/>
    </source>
</evidence>
<dbReference type="EMBL" id="MU274909">
    <property type="protein sequence ID" value="KAI0090002.1"/>
    <property type="molecule type" value="Genomic_DNA"/>
</dbReference>
<dbReference type="Proteomes" id="UP001055072">
    <property type="component" value="Unassembled WGS sequence"/>
</dbReference>
<reference evidence="1" key="1">
    <citation type="journal article" date="2021" name="Environ. Microbiol.">
        <title>Gene family expansions and transcriptome signatures uncover fungal adaptations to wood decay.</title>
        <authorList>
            <person name="Hage H."/>
            <person name="Miyauchi S."/>
            <person name="Viragh M."/>
            <person name="Drula E."/>
            <person name="Min B."/>
            <person name="Chaduli D."/>
            <person name="Navarro D."/>
            <person name="Favel A."/>
            <person name="Norest M."/>
            <person name="Lesage-Meessen L."/>
            <person name="Balint B."/>
            <person name="Merenyi Z."/>
            <person name="de Eugenio L."/>
            <person name="Morin E."/>
            <person name="Martinez A.T."/>
            <person name="Baldrian P."/>
            <person name="Stursova M."/>
            <person name="Martinez M.J."/>
            <person name="Novotny C."/>
            <person name="Magnuson J.K."/>
            <person name="Spatafora J.W."/>
            <person name="Maurice S."/>
            <person name="Pangilinan J."/>
            <person name="Andreopoulos W."/>
            <person name="LaButti K."/>
            <person name="Hundley H."/>
            <person name="Na H."/>
            <person name="Kuo A."/>
            <person name="Barry K."/>
            <person name="Lipzen A."/>
            <person name="Henrissat B."/>
            <person name="Riley R."/>
            <person name="Ahrendt S."/>
            <person name="Nagy L.G."/>
            <person name="Grigoriev I.V."/>
            <person name="Martin F."/>
            <person name="Rosso M.N."/>
        </authorList>
    </citation>
    <scope>NUCLEOTIDE SEQUENCE</scope>
    <source>
        <strain evidence="1">CBS 384.51</strain>
    </source>
</reference>
<accession>A0ACB8U6J8</accession>
<protein>
    <submittedName>
        <fullName evidence="1">Uncharacterized protein</fullName>
    </submittedName>
</protein>
<keyword evidence="2" id="KW-1185">Reference proteome</keyword>
<comment type="caution">
    <text evidence="1">The sequence shown here is derived from an EMBL/GenBank/DDBJ whole genome shotgun (WGS) entry which is preliminary data.</text>
</comment>
<name>A0ACB8U6J8_9APHY</name>
<organism evidence="1 2">
    <name type="scientific">Irpex rosettiformis</name>
    <dbReference type="NCBI Taxonomy" id="378272"/>
    <lineage>
        <taxon>Eukaryota</taxon>
        <taxon>Fungi</taxon>
        <taxon>Dikarya</taxon>
        <taxon>Basidiomycota</taxon>
        <taxon>Agaricomycotina</taxon>
        <taxon>Agaricomycetes</taxon>
        <taxon>Polyporales</taxon>
        <taxon>Irpicaceae</taxon>
        <taxon>Irpex</taxon>
    </lineage>
</organism>
<proteinExistence type="predicted"/>
<gene>
    <name evidence="1" type="ORF">BDY19DRAFT_1056370</name>
</gene>
<sequence>MYNETRSENRSYNAHAQLPTDFDLTKVTPLDSAIYDADVDFLSTLTGIKDPEELKQHILKVQADAYAVFPYPCIRNFAISKTKINHYPAYQDLLKLGKERKGAIFLELACCVGNDIRRAVLDGFPASQAVGTDLNAGKQTGFYPAFILKQRLTPFRVVSKGFWDVGHMLFKSTSETFPVKFIAGDILQPSFFDPQAKVEDSPPDLTTLASLTPLVGHVSAIHASSFFHLFDEEHQLKLAHLVNALLSPEPGSIAFGAHGGLPEKGLRVGSLKFGETSKPMTR</sequence>